<keyword evidence="8" id="KW-1185">Reference proteome</keyword>
<dbReference type="Gene3D" id="2.60.40.10">
    <property type="entry name" value="Immunoglobulins"/>
    <property type="match status" value="1"/>
</dbReference>
<evidence type="ECO:0000256" key="1">
    <source>
        <dbReference type="ARBA" id="ARBA00009865"/>
    </source>
</evidence>
<evidence type="ECO:0000313" key="7">
    <source>
        <dbReference type="EMBL" id="GIF95873.1"/>
    </source>
</evidence>
<proteinExistence type="inferred from homology"/>
<dbReference type="AlphaFoldDB" id="A0A8J3KB84"/>
<dbReference type="GO" id="GO:0016020">
    <property type="term" value="C:membrane"/>
    <property type="evidence" value="ECO:0007669"/>
    <property type="project" value="InterPro"/>
</dbReference>
<dbReference type="SUPFAM" id="SSF75005">
    <property type="entry name" value="Arabinanase/levansucrase/invertase"/>
    <property type="match status" value="1"/>
</dbReference>
<organism evidence="7 8">
    <name type="scientific">Catellatospora citrea</name>
    <dbReference type="NCBI Taxonomy" id="53366"/>
    <lineage>
        <taxon>Bacteria</taxon>
        <taxon>Bacillati</taxon>
        <taxon>Actinomycetota</taxon>
        <taxon>Actinomycetes</taxon>
        <taxon>Micromonosporales</taxon>
        <taxon>Micromonosporaceae</taxon>
        <taxon>Catellatospora</taxon>
    </lineage>
</organism>
<feature type="site" description="Important for catalytic activity, responsible for pKa modulation of the active site Glu and correct orientation of both the proton donor and substrate" evidence="5">
    <location>
        <position position="415"/>
    </location>
</feature>
<protein>
    <recommendedName>
        <fullName evidence="6">Ricin B lectin domain-containing protein</fullName>
    </recommendedName>
</protein>
<dbReference type="InterPro" id="IPR000772">
    <property type="entry name" value="Ricin_B_lectin"/>
</dbReference>
<dbReference type="InterPro" id="IPR035992">
    <property type="entry name" value="Ricin_B-like_lectins"/>
</dbReference>
<dbReference type="EMBL" id="BONH01000002">
    <property type="protein sequence ID" value="GIF95873.1"/>
    <property type="molecule type" value="Genomic_DNA"/>
</dbReference>
<dbReference type="PROSITE" id="PS50231">
    <property type="entry name" value="RICIN_B_LECTIN"/>
    <property type="match status" value="1"/>
</dbReference>
<comment type="similarity">
    <text evidence="1">Belongs to the glycosyl hydrolase 43 family.</text>
</comment>
<dbReference type="CDD" id="cd00161">
    <property type="entry name" value="beta-trefoil_Ricin-like"/>
    <property type="match status" value="1"/>
</dbReference>
<dbReference type="InterPro" id="IPR023296">
    <property type="entry name" value="Glyco_hydro_beta-prop_sf"/>
</dbReference>
<evidence type="ECO:0000256" key="3">
    <source>
        <dbReference type="ARBA" id="ARBA00022801"/>
    </source>
</evidence>
<dbReference type="Proteomes" id="UP000659904">
    <property type="component" value="Unassembled WGS sequence"/>
</dbReference>
<comment type="caution">
    <text evidence="7">The sequence shown here is derived from an EMBL/GenBank/DDBJ whole genome shotgun (WGS) entry which is preliminary data.</text>
</comment>
<dbReference type="SMART" id="SM00458">
    <property type="entry name" value="RICIN"/>
    <property type="match status" value="1"/>
</dbReference>
<dbReference type="InterPro" id="IPR013783">
    <property type="entry name" value="Ig-like_fold"/>
</dbReference>
<dbReference type="Gene3D" id="2.115.10.20">
    <property type="entry name" value="Glycosyl hydrolase domain, family 43"/>
    <property type="match status" value="1"/>
</dbReference>
<gene>
    <name evidence="7" type="ORF">Cci01nite_09670</name>
</gene>
<reference evidence="7 8" key="1">
    <citation type="submission" date="2021-01" db="EMBL/GenBank/DDBJ databases">
        <title>Whole genome shotgun sequence of Catellatospora citrea NBRC 14495.</title>
        <authorList>
            <person name="Komaki H."/>
            <person name="Tamura T."/>
        </authorList>
    </citation>
    <scope>NUCLEOTIDE SEQUENCE [LARGE SCALE GENOMIC DNA]</scope>
    <source>
        <strain evidence="7 8">NBRC 14495</strain>
    </source>
</reference>
<dbReference type="GO" id="GO:0005509">
    <property type="term" value="F:calcium ion binding"/>
    <property type="evidence" value="ECO:0007669"/>
    <property type="project" value="InterPro"/>
</dbReference>
<evidence type="ECO:0000256" key="2">
    <source>
        <dbReference type="ARBA" id="ARBA00022729"/>
    </source>
</evidence>
<dbReference type="SUPFAM" id="SSF49313">
    <property type="entry name" value="Cadherin-like"/>
    <property type="match status" value="1"/>
</dbReference>
<evidence type="ECO:0000256" key="4">
    <source>
        <dbReference type="ARBA" id="ARBA00023295"/>
    </source>
</evidence>
<keyword evidence="2" id="KW-0732">Signal</keyword>
<dbReference type="GO" id="GO:0004553">
    <property type="term" value="F:hydrolase activity, hydrolyzing O-glycosyl compounds"/>
    <property type="evidence" value="ECO:0007669"/>
    <property type="project" value="InterPro"/>
</dbReference>
<dbReference type="Pfam" id="PF14200">
    <property type="entry name" value="RicinB_lectin_2"/>
    <property type="match status" value="1"/>
</dbReference>
<dbReference type="InterPro" id="IPR015919">
    <property type="entry name" value="Cadherin-like_sf"/>
</dbReference>
<dbReference type="SUPFAM" id="SSF50370">
    <property type="entry name" value="Ricin B-like lectins"/>
    <property type="match status" value="1"/>
</dbReference>
<dbReference type="Gene3D" id="2.80.10.50">
    <property type="match status" value="1"/>
</dbReference>
<accession>A0A8J3KB84</accession>
<dbReference type="Pfam" id="PF04616">
    <property type="entry name" value="Glyco_hydro_43"/>
    <property type="match status" value="1"/>
</dbReference>
<dbReference type="PANTHER" id="PTHR43817:SF1">
    <property type="entry name" value="HYDROLASE, FAMILY 43, PUTATIVE (AFU_ORTHOLOGUE AFUA_3G01660)-RELATED"/>
    <property type="match status" value="1"/>
</dbReference>
<dbReference type="PANTHER" id="PTHR43817">
    <property type="entry name" value="GLYCOSYL HYDROLASE"/>
    <property type="match status" value="1"/>
</dbReference>
<dbReference type="GO" id="GO:0005975">
    <property type="term" value="P:carbohydrate metabolic process"/>
    <property type="evidence" value="ECO:0007669"/>
    <property type="project" value="InterPro"/>
</dbReference>
<evidence type="ECO:0000259" key="6">
    <source>
        <dbReference type="SMART" id="SM00458"/>
    </source>
</evidence>
<dbReference type="CDD" id="cd18820">
    <property type="entry name" value="GH43_LbAraf43-like"/>
    <property type="match status" value="1"/>
</dbReference>
<evidence type="ECO:0000256" key="5">
    <source>
        <dbReference type="PIRSR" id="PIRSR606710-2"/>
    </source>
</evidence>
<feature type="domain" description="Ricin B lectin" evidence="6">
    <location>
        <begin position="46"/>
        <end position="189"/>
    </location>
</feature>
<name>A0A8J3KB84_9ACTN</name>
<keyword evidence="3" id="KW-0378">Hydrolase</keyword>
<dbReference type="Pfam" id="PF05345">
    <property type="entry name" value="He_PIG"/>
    <property type="match status" value="1"/>
</dbReference>
<dbReference type="InterPro" id="IPR006710">
    <property type="entry name" value="Glyco_hydro_43"/>
</dbReference>
<keyword evidence="4" id="KW-0326">Glycosidase</keyword>
<sequence length="603" mass="63562">MAAPRRARPYPEDANMTRSRLLSLLTVPVIVAATLFVPQPAAAIVTFSTTAVNANGGNCAALPNGDTANLVQLTQQVCNSATYQRFTFTPVSGTTDTYTIATSTSGKCVDVNGASTADNATIIQWPCHSNPNQRWRLTPVTVSGTDKTFNVVSVGSGKCVVPSGGSSAANTGLVQLPCSTATSRVWRLPSYVTDSTGVTVTNPGSRSTAVNTATSLALQASGGSGGYTWTASGLPAGLSINGSTGVISGTPSTVASYTVTATATSGGVSGSTTFSWTITSGGSTNTFTNPIKAQGPDPWLQYYNGYYYLATTTWNRTITMRRATTMRGLATATDQVLFNLTNPNGAGTMWAPEFHLLNGPNGLRWYFYYTAGQEPYNLGTQRIHVLESAGTDPMGPYSFKADLLDPTANNTWELDPGILQLNGQLYLLGTFYNGSQPLFIRPLSNPWTASGTRRILTTPTLSWETVGGAVAEGGEVLQRNGKTFIIYSASHCSTPDYKLGMLTYNGTGDPLLSSSWTKSPNPVFQRSNANGVYGPGHNGFFKSPDGTEDWIVYHANSSTSGGCDMNRSTRVQKITWNADGTPNLGVPVATGVTLTAPSGEPVS</sequence>
<evidence type="ECO:0000313" key="8">
    <source>
        <dbReference type="Proteomes" id="UP000659904"/>
    </source>
</evidence>